<keyword evidence="7" id="KW-0539">Nucleus</keyword>
<dbReference type="PROSITE" id="PS50090">
    <property type="entry name" value="MYB_LIKE"/>
    <property type="match status" value="2"/>
</dbReference>
<keyword evidence="6" id="KW-0238">DNA-binding</keyword>
<comment type="subcellular location">
    <subcellularLocation>
        <location evidence="1">Nucleus</location>
    </subcellularLocation>
</comment>
<accession>A0A4W4F2A1</accession>
<dbReference type="GO" id="GO:0046983">
    <property type="term" value="F:protein dimerization activity"/>
    <property type="evidence" value="ECO:0007669"/>
    <property type="project" value="InterPro"/>
</dbReference>
<dbReference type="PANTHER" id="PTHR46481">
    <property type="entry name" value="ZINC FINGER BED DOMAIN-CONTAINING PROTEIN 4"/>
    <property type="match status" value="1"/>
</dbReference>
<dbReference type="CDD" id="cd00167">
    <property type="entry name" value="SANT"/>
    <property type="match status" value="2"/>
</dbReference>
<dbReference type="GeneTree" id="ENSGT00940000157709"/>
<dbReference type="OMA" id="MAACIVK"/>
<keyword evidence="5" id="KW-0862">Zinc</keyword>
<keyword evidence="3" id="KW-0677">Repeat</keyword>
<feature type="domain" description="HTH myb-type" evidence="10">
    <location>
        <begin position="47"/>
        <end position="101"/>
    </location>
</feature>
<protein>
    <submittedName>
        <fullName evidence="11">V-myb avian myeloblastosis viral oncogene homolog-like 2a</fullName>
    </submittedName>
</protein>
<feature type="region of interest" description="Disordered" evidence="8">
    <location>
        <begin position="115"/>
        <end position="155"/>
    </location>
</feature>
<evidence type="ECO:0000313" key="12">
    <source>
        <dbReference type="Proteomes" id="UP000314983"/>
    </source>
</evidence>
<keyword evidence="4" id="KW-0863">Zinc-finger</keyword>
<feature type="domain" description="Myb-like" evidence="9">
    <location>
        <begin position="47"/>
        <end position="97"/>
    </location>
</feature>
<evidence type="ECO:0000256" key="8">
    <source>
        <dbReference type="SAM" id="MobiDB-lite"/>
    </source>
</evidence>
<dbReference type="FunFam" id="1.10.10.60:FF:000010">
    <property type="entry name" value="Transcriptional activator Myb isoform A"/>
    <property type="match status" value="1"/>
</dbReference>
<reference evidence="11" key="4">
    <citation type="submission" date="2025-08" db="UniProtKB">
        <authorList>
            <consortium name="Ensembl"/>
        </authorList>
    </citation>
    <scope>IDENTIFICATION</scope>
</reference>
<keyword evidence="2" id="KW-0479">Metal-binding</keyword>
<dbReference type="InterPro" id="IPR008906">
    <property type="entry name" value="HATC_C_dom"/>
</dbReference>
<evidence type="ECO:0000259" key="9">
    <source>
        <dbReference type="PROSITE" id="PS50090"/>
    </source>
</evidence>
<evidence type="ECO:0000256" key="5">
    <source>
        <dbReference type="ARBA" id="ARBA00022833"/>
    </source>
</evidence>
<evidence type="ECO:0000256" key="7">
    <source>
        <dbReference type="ARBA" id="ARBA00023242"/>
    </source>
</evidence>
<feature type="domain" description="Myb-like" evidence="9">
    <location>
        <begin position="11"/>
        <end position="46"/>
    </location>
</feature>
<dbReference type="Proteomes" id="UP000314983">
    <property type="component" value="Chromosome 24"/>
</dbReference>
<dbReference type="Gene3D" id="1.10.10.1070">
    <property type="entry name" value="Zinc finger, BED domain-containing"/>
    <property type="match status" value="1"/>
</dbReference>
<proteinExistence type="predicted"/>
<reference evidence="12" key="1">
    <citation type="journal article" date="2014" name="Science">
        <title>Nonhuman genetics. Genomic basis for the convergent evolution of electric organs.</title>
        <authorList>
            <person name="Gallant J.R."/>
            <person name="Traeger L.L."/>
            <person name="Volkening J.D."/>
            <person name="Moffett H."/>
            <person name="Chen P.H."/>
            <person name="Novina C.D."/>
            <person name="Phillips G.N.Jr."/>
            <person name="Anand R."/>
            <person name="Wells G.B."/>
            <person name="Pinch M."/>
            <person name="Guth R."/>
            <person name="Unguez G.A."/>
            <person name="Albert J.S."/>
            <person name="Zakon H.H."/>
            <person name="Samanta M.P."/>
            <person name="Sussman M.R."/>
        </authorList>
    </citation>
    <scope>NUCLEOTIDE SEQUENCE [LARGE SCALE GENOMIC DNA]</scope>
</reference>
<dbReference type="InterPro" id="IPR017930">
    <property type="entry name" value="Myb_dom"/>
</dbReference>
<dbReference type="Gene3D" id="1.10.10.60">
    <property type="entry name" value="Homeodomain-like"/>
    <property type="match status" value="2"/>
</dbReference>
<reference evidence="12" key="2">
    <citation type="journal article" date="2017" name="Sci. Adv.">
        <title>A tail of two voltages: Proteomic comparison of the three electric organs of the electric eel.</title>
        <authorList>
            <person name="Traeger L.L."/>
            <person name="Sabat G."/>
            <person name="Barrett-Wilt G.A."/>
            <person name="Wells G.B."/>
            <person name="Sussman M.R."/>
        </authorList>
    </citation>
    <scope>NUCLEOTIDE SEQUENCE [LARGE SCALE GENOMIC DNA]</scope>
</reference>
<evidence type="ECO:0000313" key="11">
    <source>
        <dbReference type="Ensembl" id="ENSEEEP00000018268.2"/>
    </source>
</evidence>
<name>A0A4W4F2A1_ELEEL</name>
<dbReference type="Ensembl" id="ENSEEET00000018469.2">
    <property type="protein sequence ID" value="ENSEEEP00000018268.2"/>
    <property type="gene ID" value="ENSEEEG00000008975.2"/>
</dbReference>
<dbReference type="InterPro" id="IPR012337">
    <property type="entry name" value="RNaseH-like_sf"/>
</dbReference>
<evidence type="ECO:0000256" key="2">
    <source>
        <dbReference type="ARBA" id="ARBA00022723"/>
    </source>
</evidence>
<evidence type="ECO:0000259" key="10">
    <source>
        <dbReference type="PROSITE" id="PS51294"/>
    </source>
</evidence>
<dbReference type="GO" id="GO:0003677">
    <property type="term" value="F:DNA binding"/>
    <property type="evidence" value="ECO:0007669"/>
    <property type="project" value="UniProtKB-KW"/>
</dbReference>
<feature type="domain" description="HTH myb-type" evidence="10">
    <location>
        <begin position="10"/>
        <end position="46"/>
    </location>
</feature>
<dbReference type="Pfam" id="PF05699">
    <property type="entry name" value="Dimer_Tnp_hAT"/>
    <property type="match status" value="1"/>
</dbReference>
<dbReference type="SMART" id="SM00717">
    <property type="entry name" value="SANT"/>
    <property type="match status" value="2"/>
</dbReference>
<feature type="compositionally biased region" description="Polar residues" evidence="8">
    <location>
        <begin position="140"/>
        <end position="155"/>
    </location>
</feature>
<sequence>LMCQHSIWCLLMELVTKFGDKKWTRIAKYLKGRRGKQCRERWHNHLDPSINKTSWTTEEDVIICKAHNMLGNRWAKISRLLPGRTDNSIKNHWYSTLKRKVETVISSLQLTTVRNSRDPRQNHKLKTRKQLKADFKNDTNESLPPGSTSSHTMQSQQKTFTKVVLQMVAEDMLPLSIVEGSGFRHFMASIGPQYPRLSQRMVTLKLYDKVEKCLKPHLIKQLRNCVTVSRGSADVHVTADIWSSEYSEPILAVQLHFLDNDWNIHRPMVAFRHLDRKNLNVLVKRELEAVLLSYSLFHRNIGYVIAHEAKNTIATHDLFCDYKIMHSALKNDPDEDELLDFLDDQGSIVDLSEILLGQNVDCISTLLHLVIKEALKASRSAEYVLSQVQDIVAFFRRSTYWNEVLVKECKLTLANPYNYNSYAWNSTFTIIRKLVQEFSWGSVMAVLTQARKEANETTVSPPVIHVKREQVMDLIGLLEPFEEAIQVLQDDGVTFSLVIPSLIGLDKTLKDKSTNYTQFCKALRSGLHDYFQPLIMQKDVILATVLDPRIKLQPFDDGKEVAQGSTLVPPTKYWACSILESAMSETNTWFPVMTVSELDLYISEPLLDGDASIQVFWREATRFPQLRSVCHKLLAVPASSGGFKRLFPLAACIVRARRNRLPEHATERLLLYREYLSLSGGKNSTRL</sequence>
<reference evidence="11" key="5">
    <citation type="submission" date="2025-09" db="UniProtKB">
        <authorList>
            <consortium name="Ensembl"/>
        </authorList>
    </citation>
    <scope>IDENTIFICATION</scope>
</reference>
<dbReference type="PROSITE" id="PS51294">
    <property type="entry name" value="HTH_MYB"/>
    <property type="match status" value="2"/>
</dbReference>
<dbReference type="InterPro" id="IPR052035">
    <property type="entry name" value="ZnF_BED_domain_contain"/>
</dbReference>
<dbReference type="STRING" id="8005.ENSEEEP00000018268"/>
<dbReference type="InterPro" id="IPR009057">
    <property type="entry name" value="Homeodomain-like_sf"/>
</dbReference>
<reference evidence="11" key="3">
    <citation type="submission" date="2020-05" db="EMBL/GenBank/DDBJ databases">
        <title>Electrophorus electricus (electric eel) genome, fEleEle1, primary haplotype.</title>
        <authorList>
            <person name="Myers G."/>
            <person name="Meyer A."/>
            <person name="Fedrigo O."/>
            <person name="Formenti G."/>
            <person name="Rhie A."/>
            <person name="Tracey A."/>
            <person name="Sims Y."/>
            <person name="Jarvis E.D."/>
        </authorList>
    </citation>
    <scope>NUCLEOTIDE SEQUENCE [LARGE SCALE GENOMIC DNA]</scope>
</reference>
<dbReference type="Pfam" id="PF00249">
    <property type="entry name" value="Myb_DNA-binding"/>
    <property type="match status" value="2"/>
</dbReference>
<evidence type="ECO:0000256" key="4">
    <source>
        <dbReference type="ARBA" id="ARBA00022771"/>
    </source>
</evidence>
<dbReference type="SUPFAM" id="SSF140996">
    <property type="entry name" value="Hermes dimerisation domain"/>
    <property type="match status" value="1"/>
</dbReference>
<keyword evidence="12" id="KW-1185">Reference proteome</keyword>
<dbReference type="SUPFAM" id="SSF53098">
    <property type="entry name" value="Ribonuclease H-like"/>
    <property type="match status" value="1"/>
</dbReference>
<evidence type="ECO:0000256" key="1">
    <source>
        <dbReference type="ARBA" id="ARBA00004123"/>
    </source>
</evidence>
<dbReference type="GO" id="GO:0005634">
    <property type="term" value="C:nucleus"/>
    <property type="evidence" value="ECO:0007669"/>
    <property type="project" value="UniProtKB-SubCell"/>
</dbReference>
<evidence type="ECO:0000256" key="3">
    <source>
        <dbReference type="ARBA" id="ARBA00022737"/>
    </source>
</evidence>
<dbReference type="SUPFAM" id="SSF46689">
    <property type="entry name" value="Homeodomain-like"/>
    <property type="match status" value="1"/>
</dbReference>
<organism evidence="11 12">
    <name type="scientific">Electrophorus electricus</name>
    <name type="common">Electric eel</name>
    <name type="synonym">Gymnotus electricus</name>
    <dbReference type="NCBI Taxonomy" id="8005"/>
    <lineage>
        <taxon>Eukaryota</taxon>
        <taxon>Metazoa</taxon>
        <taxon>Chordata</taxon>
        <taxon>Craniata</taxon>
        <taxon>Vertebrata</taxon>
        <taxon>Euteleostomi</taxon>
        <taxon>Actinopterygii</taxon>
        <taxon>Neopterygii</taxon>
        <taxon>Teleostei</taxon>
        <taxon>Ostariophysi</taxon>
        <taxon>Gymnotiformes</taxon>
        <taxon>Gymnotoidei</taxon>
        <taxon>Gymnotidae</taxon>
        <taxon>Electrophorus</taxon>
    </lineage>
</organism>
<dbReference type="InterPro" id="IPR001005">
    <property type="entry name" value="SANT/Myb"/>
</dbReference>
<dbReference type="PANTHER" id="PTHR46481:SF10">
    <property type="entry name" value="ZINC FINGER BED DOMAIN-CONTAINING PROTEIN 39"/>
    <property type="match status" value="1"/>
</dbReference>
<dbReference type="AlphaFoldDB" id="A0A4W4F2A1"/>
<dbReference type="GO" id="GO:0008270">
    <property type="term" value="F:zinc ion binding"/>
    <property type="evidence" value="ECO:0007669"/>
    <property type="project" value="UniProtKB-KW"/>
</dbReference>
<evidence type="ECO:0000256" key="6">
    <source>
        <dbReference type="ARBA" id="ARBA00023125"/>
    </source>
</evidence>